<accession>A0ACC2WFP9</accession>
<reference evidence="1" key="1">
    <citation type="submission" date="2023-04" db="EMBL/GenBank/DDBJ databases">
        <title>Draft Genome sequencing of Naganishia species isolated from polar environments using Oxford Nanopore Technology.</title>
        <authorList>
            <person name="Leo P."/>
            <person name="Venkateswaran K."/>
        </authorList>
    </citation>
    <scope>NUCLEOTIDE SEQUENCE</scope>
    <source>
        <strain evidence="1">MNA-CCFEE 5261</strain>
    </source>
</reference>
<proteinExistence type="predicted"/>
<comment type="caution">
    <text evidence="1">The sequence shown here is derived from an EMBL/GenBank/DDBJ whole genome shotgun (WGS) entry which is preliminary data.</text>
</comment>
<evidence type="ECO:0000313" key="1">
    <source>
        <dbReference type="EMBL" id="KAJ9109891.1"/>
    </source>
</evidence>
<dbReference type="Proteomes" id="UP001241377">
    <property type="component" value="Unassembled WGS sequence"/>
</dbReference>
<gene>
    <name evidence="1" type="ORF">QFC19_001871</name>
</gene>
<dbReference type="EMBL" id="JASBWR010000015">
    <property type="protein sequence ID" value="KAJ9109891.1"/>
    <property type="molecule type" value="Genomic_DNA"/>
</dbReference>
<protein>
    <submittedName>
        <fullName evidence="1">Uncharacterized protein</fullName>
    </submittedName>
</protein>
<keyword evidence="2" id="KW-1185">Reference proteome</keyword>
<organism evidence="1 2">
    <name type="scientific">Naganishia cerealis</name>
    <dbReference type="NCBI Taxonomy" id="610337"/>
    <lineage>
        <taxon>Eukaryota</taxon>
        <taxon>Fungi</taxon>
        <taxon>Dikarya</taxon>
        <taxon>Basidiomycota</taxon>
        <taxon>Agaricomycotina</taxon>
        <taxon>Tremellomycetes</taxon>
        <taxon>Filobasidiales</taxon>
        <taxon>Filobasidiaceae</taxon>
        <taxon>Naganishia</taxon>
    </lineage>
</organism>
<sequence>MSTHIAGAAMTGGLADVAEEPDGETDLGGQQTRQDAGTHTKSAGEPLVNGYSPAYAQADSTTGPSPYGAGSLPGSRRVSHDAPSLAEHKREQVVNVADLDYMKTPGDTKTQLDHVSTANDLKLGEIALTPQAVASRMSAALPTALPSAYQTPATAGGMHTAAMGGHVSDFPFPAFKPLSESGTPKIPSYTGSSGPDSSPMSRQPSNGSVTKHSQSGSEHAHTLVPAPVHHMENHAPSSTASPAFQPEPKRKNTASSIQSVPAVHAPQPQRSTSFKPTMLGVIGEKKSLFHRMLHGNDDKKKEHADSNASSRHRSPEGLSIEMPRERGIPGVPSPRVRDTESPPRTPGPGSPHDQTDAGSRGPSRNTSMKRSGAMAASDPHAQPPTDRSRDEKRTDGRPAPARSPSYGPGGKAPSVKEEGGGTKFTLKDLLASGPKLARKASAAGSAKGSERGSTKGSEKGYGDANSTASLFKKYGICEKAAIGKGATAVVRLAHKWDRTEEKLYAVKEFRKRRKNETEKEYVKKLTSEFCISSTLHHTNIVETVDLVQDEQHHWCEVMEYCPGGDLYAAIKKGNMSVGEVECTFKQILHGIQYLHSMGVAHRDIKPENLLLDGRGHVKITDFGVSDVFRMCWEKKTHLSKGLCGSEPYIAPEQFEHKEYDARLVDIWAVAIVFYCMQFQEIPWRMAKNPSDSSYALFVQSYPHASAPQPLQNLMPKECHAIIKRMLSPDPKQRPAIEEILNDPWIQSIEVCEDGKAKNGHTHEGVPYISMRE</sequence>
<name>A0ACC2WFP9_9TREE</name>
<evidence type="ECO:0000313" key="2">
    <source>
        <dbReference type="Proteomes" id="UP001241377"/>
    </source>
</evidence>